<dbReference type="HOGENOM" id="CLU_081628_0_0_1"/>
<dbReference type="VEuPathDB" id="FungiDB:HMPREF1541_07552"/>
<dbReference type="EMBL" id="KB822723">
    <property type="protein sequence ID" value="ETN37929.1"/>
    <property type="molecule type" value="Genomic_DNA"/>
</dbReference>
<dbReference type="GeneID" id="19974891"/>
<dbReference type="eggNOG" id="ENOG502T56I">
    <property type="taxonomic scope" value="Eukaryota"/>
</dbReference>
<protein>
    <submittedName>
        <fullName evidence="2">Uncharacterized protein</fullName>
    </submittedName>
</protein>
<organism evidence="2 3">
    <name type="scientific">Cyphellophora europaea (strain CBS 101466)</name>
    <name type="common">Phialophora europaea</name>
    <dbReference type="NCBI Taxonomy" id="1220924"/>
    <lineage>
        <taxon>Eukaryota</taxon>
        <taxon>Fungi</taxon>
        <taxon>Dikarya</taxon>
        <taxon>Ascomycota</taxon>
        <taxon>Pezizomycotina</taxon>
        <taxon>Eurotiomycetes</taxon>
        <taxon>Chaetothyriomycetidae</taxon>
        <taxon>Chaetothyriales</taxon>
        <taxon>Cyphellophoraceae</taxon>
        <taxon>Cyphellophora</taxon>
    </lineage>
</organism>
<dbReference type="AlphaFoldDB" id="W2RQD8"/>
<evidence type="ECO:0000313" key="3">
    <source>
        <dbReference type="Proteomes" id="UP000030752"/>
    </source>
</evidence>
<evidence type="ECO:0000256" key="1">
    <source>
        <dbReference type="SAM" id="SignalP"/>
    </source>
</evidence>
<dbReference type="InParanoid" id="W2RQD8"/>
<accession>W2RQD8</accession>
<sequence length="254" mass="28625">MASTALISSFALVLLLLCALFEVSVAFPTEPLGNLTDVPTHPLTKRGCKFNTETAQWECDTDFPTTSQLISQMQDEPGGLATKDKFVAFYSNLNDPSLAPGKDPSLSWVVGWLDANGFAGKYYWWGKCVNQYWLNAQSAFIRENAQKYKDKWGADALSTFEKCFFQSMALASQQPESIVLTPSDKGWKDDSLWAAIEFPTLTRNNNVKRIWRVDPRPPKDRGDEEGCAPDKPQLIWDRARDKVKKLPWVCPFAD</sequence>
<keyword evidence="3" id="KW-1185">Reference proteome</keyword>
<gene>
    <name evidence="2" type="ORF">HMPREF1541_07552</name>
</gene>
<feature type="chain" id="PRO_5004824998" evidence="1">
    <location>
        <begin position="27"/>
        <end position="254"/>
    </location>
</feature>
<evidence type="ECO:0000313" key="2">
    <source>
        <dbReference type="EMBL" id="ETN37929.1"/>
    </source>
</evidence>
<dbReference type="RefSeq" id="XP_008720098.1">
    <property type="nucleotide sequence ID" value="XM_008721876.1"/>
</dbReference>
<feature type="signal peptide" evidence="1">
    <location>
        <begin position="1"/>
        <end position="26"/>
    </location>
</feature>
<keyword evidence="1" id="KW-0732">Signal</keyword>
<name>W2RQD8_CYPE1</name>
<reference evidence="2 3" key="1">
    <citation type="submission" date="2013-03" db="EMBL/GenBank/DDBJ databases">
        <title>The Genome Sequence of Phialophora europaea CBS 101466.</title>
        <authorList>
            <consortium name="The Broad Institute Genomics Platform"/>
            <person name="Cuomo C."/>
            <person name="de Hoog S."/>
            <person name="Gorbushina A."/>
            <person name="Walker B."/>
            <person name="Young S.K."/>
            <person name="Zeng Q."/>
            <person name="Gargeya S."/>
            <person name="Fitzgerald M."/>
            <person name="Haas B."/>
            <person name="Abouelleil A."/>
            <person name="Allen A.W."/>
            <person name="Alvarado L."/>
            <person name="Arachchi H.M."/>
            <person name="Berlin A.M."/>
            <person name="Chapman S.B."/>
            <person name="Gainer-Dewar J."/>
            <person name="Goldberg J."/>
            <person name="Griggs A."/>
            <person name="Gujja S."/>
            <person name="Hansen M."/>
            <person name="Howarth C."/>
            <person name="Imamovic A."/>
            <person name="Ireland A."/>
            <person name="Larimer J."/>
            <person name="McCowan C."/>
            <person name="Murphy C."/>
            <person name="Pearson M."/>
            <person name="Poon T.W."/>
            <person name="Priest M."/>
            <person name="Roberts A."/>
            <person name="Saif S."/>
            <person name="Shea T."/>
            <person name="Sisk P."/>
            <person name="Sykes S."/>
            <person name="Wortman J."/>
            <person name="Nusbaum C."/>
            <person name="Birren B."/>
        </authorList>
    </citation>
    <scope>NUCLEOTIDE SEQUENCE [LARGE SCALE GENOMIC DNA]</scope>
    <source>
        <strain evidence="2 3">CBS 101466</strain>
    </source>
</reference>
<dbReference type="Proteomes" id="UP000030752">
    <property type="component" value="Unassembled WGS sequence"/>
</dbReference>
<proteinExistence type="predicted"/>
<dbReference type="OrthoDB" id="4119985at2759"/>